<name>A0AAV9I6N8_9RHOD</name>
<reference evidence="4 5" key="1">
    <citation type="submission" date="2022-07" db="EMBL/GenBank/DDBJ databases">
        <title>Genome-wide signatures of adaptation to extreme environments.</title>
        <authorList>
            <person name="Cho C.H."/>
            <person name="Yoon H.S."/>
        </authorList>
    </citation>
    <scope>NUCLEOTIDE SEQUENCE [LARGE SCALE GENOMIC DNA]</scope>
    <source>
        <strain evidence="4 5">108.79 E11</strain>
    </source>
</reference>
<dbReference type="InterPro" id="IPR004827">
    <property type="entry name" value="bZIP"/>
</dbReference>
<comment type="caution">
    <text evidence="4">The sequence shown here is derived from an EMBL/GenBank/DDBJ whole genome shotgun (WGS) entry which is preliminary data.</text>
</comment>
<dbReference type="GO" id="GO:0003700">
    <property type="term" value="F:DNA-binding transcription factor activity"/>
    <property type="evidence" value="ECO:0007669"/>
    <property type="project" value="InterPro"/>
</dbReference>
<dbReference type="CDD" id="cd14686">
    <property type="entry name" value="bZIP"/>
    <property type="match status" value="1"/>
</dbReference>
<feature type="coiled-coil region" evidence="1">
    <location>
        <begin position="469"/>
        <end position="503"/>
    </location>
</feature>
<keyword evidence="1" id="KW-0175">Coiled coil</keyword>
<proteinExistence type="predicted"/>
<organism evidence="4 5">
    <name type="scientific">Galdieria yellowstonensis</name>
    <dbReference type="NCBI Taxonomy" id="3028027"/>
    <lineage>
        <taxon>Eukaryota</taxon>
        <taxon>Rhodophyta</taxon>
        <taxon>Bangiophyceae</taxon>
        <taxon>Galdieriales</taxon>
        <taxon>Galdieriaceae</taxon>
        <taxon>Galdieria</taxon>
    </lineage>
</organism>
<feature type="domain" description="BZIP" evidence="3">
    <location>
        <begin position="451"/>
        <end position="514"/>
    </location>
</feature>
<dbReference type="AlphaFoldDB" id="A0AAV9I6N8"/>
<evidence type="ECO:0000259" key="3">
    <source>
        <dbReference type="PROSITE" id="PS50217"/>
    </source>
</evidence>
<dbReference type="EMBL" id="JANCYU010000007">
    <property type="protein sequence ID" value="KAK4522713.1"/>
    <property type="molecule type" value="Genomic_DNA"/>
</dbReference>
<accession>A0AAV9I6N8</accession>
<evidence type="ECO:0000256" key="1">
    <source>
        <dbReference type="SAM" id="Coils"/>
    </source>
</evidence>
<dbReference type="PROSITE" id="PS50217">
    <property type="entry name" value="BZIP"/>
    <property type="match status" value="1"/>
</dbReference>
<dbReference type="Proteomes" id="UP001300502">
    <property type="component" value="Unassembled WGS sequence"/>
</dbReference>
<gene>
    <name evidence="4" type="ORF">GAYE_PCTG14G0603</name>
</gene>
<evidence type="ECO:0000313" key="4">
    <source>
        <dbReference type="EMBL" id="KAK4522713.1"/>
    </source>
</evidence>
<evidence type="ECO:0000256" key="2">
    <source>
        <dbReference type="SAM" id="MobiDB-lite"/>
    </source>
</evidence>
<evidence type="ECO:0000313" key="5">
    <source>
        <dbReference type="Proteomes" id="UP001300502"/>
    </source>
</evidence>
<protein>
    <recommendedName>
        <fullName evidence="3">BZIP domain-containing protein</fullName>
    </recommendedName>
</protein>
<sequence>MSCWNFVPEKLRSNVQALSWLCSKDPISHLTVQHVVDFASVHGFTLEIFGSQSEHIERVLVPRGLCKEDGLLYGYSIGAFAPCQVPLKGASNIICRRTIFNPLSRDFLAVSRDDSKLIVVEYSRFVAPKFTVQYYSIYESLDEVFRWDNLLFSSELFVEHCCPHEKFNSDSCTCVTSEIDVQMLLEKNGRSIADIFSNEVLPVPPYEALYGNAELWNNLIGFGRLNCSWTTDAYEDSRFVTTLFSPTFTTVSYCRFKGFILKKPEADAIIAQIANAVLKDSSHSASNRRNRREKMNLKRKTVHGNIRTVQTTVSTGSPSIGHNTNRSGYEEDGFFGNYRDKGQRDYSMPAALVGDHVSDNDLGFSSASGMSHSNEDMNENMLSDLPPLITFSPLELESSAFSYHETLNKGTPEEKARGNMQGFFSDGGNRTLSSYASAVVNPSSATCDNGDQKKLSKQERNRRNVRNFYKRRKAYVEELEKNNEMLKKECLQMREQLALLVEEVKLLKESRRQHSRTTLDL</sequence>
<feature type="region of interest" description="Disordered" evidence="2">
    <location>
        <begin position="313"/>
        <end position="332"/>
    </location>
</feature>
<feature type="compositionally biased region" description="Polar residues" evidence="2">
    <location>
        <begin position="313"/>
        <end position="327"/>
    </location>
</feature>
<keyword evidence="5" id="KW-1185">Reference proteome</keyword>